<name>A0AAN8F5Y0_TRICO</name>
<evidence type="ECO:0000313" key="2">
    <source>
        <dbReference type="Proteomes" id="UP001331761"/>
    </source>
</evidence>
<organism evidence="1 2">
    <name type="scientific">Trichostrongylus colubriformis</name>
    <name type="common">Black scour worm</name>
    <dbReference type="NCBI Taxonomy" id="6319"/>
    <lineage>
        <taxon>Eukaryota</taxon>
        <taxon>Metazoa</taxon>
        <taxon>Ecdysozoa</taxon>
        <taxon>Nematoda</taxon>
        <taxon>Chromadorea</taxon>
        <taxon>Rhabditida</taxon>
        <taxon>Rhabditina</taxon>
        <taxon>Rhabditomorpha</taxon>
        <taxon>Strongyloidea</taxon>
        <taxon>Trichostrongylidae</taxon>
        <taxon>Trichostrongylus</taxon>
    </lineage>
</organism>
<evidence type="ECO:0000313" key="1">
    <source>
        <dbReference type="EMBL" id="KAK5973770.1"/>
    </source>
</evidence>
<reference evidence="1 2" key="1">
    <citation type="submission" date="2019-10" db="EMBL/GenBank/DDBJ databases">
        <title>Assembly and Annotation for the nematode Trichostrongylus colubriformis.</title>
        <authorList>
            <person name="Martin J."/>
        </authorList>
    </citation>
    <scope>NUCLEOTIDE SEQUENCE [LARGE SCALE GENOMIC DNA]</scope>
    <source>
        <strain evidence="1">G859</strain>
        <tissue evidence="1">Whole worm</tissue>
    </source>
</reference>
<dbReference type="AlphaFoldDB" id="A0AAN8F5Y0"/>
<gene>
    <name evidence="1" type="ORF">GCK32_001026</name>
</gene>
<dbReference type="Proteomes" id="UP001331761">
    <property type="component" value="Unassembled WGS sequence"/>
</dbReference>
<proteinExistence type="predicted"/>
<dbReference type="EMBL" id="WIXE01015061">
    <property type="protein sequence ID" value="KAK5973770.1"/>
    <property type="molecule type" value="Genomic_DNA"/>
</dbReference>
<accession>A0AAN8F5Y0</accession>
<keyword evidence="2" id="KW-1185">Reference proteome</keyword>
<comment type="caution">
    <text evidence="1">The sequence shown here is derived from an EMBL/GenBank/DDBJ whole genome shotgun (WGS) entry which is preliminary data.</text>
</comment>
<protein>
    <submittedName>
        <fullName evidence="1">Uncharacterized protein</fullName>
    </submittedName>
</protein>
<sequence>MLRLRGGSGAALPLRAVVQQFLTAGIFKEEMISTTSVAILFILISSGGASQMLKREVDLLDMLRTPLMLSFNRDSVFVP</sequence>
<feature type="non-terminal residue" evidence="1">
    <location>
        <position position="79"/>
    </location>
</feature>